<dbReference type="RefSeq" id="XP_008079394.1">
    <property type="nucleotide sequence ID" value="XM_008081203.1"/>
</dbReference>
<organism evidence="1 2">
    <name type="scientific">Glarea lozoyensis (strain ATCC 20868 / MF5171)</name>
    <dbReference type="NCBI Taxonomy" id="1116229"/>
    <lineage>
        <taxon>Eukaryota</taxon>
        <taxon>Fungi</taxon>
        <taxon>Dikarya</taxon>
        <taxon>Ascomycota</taxon>
        <taxon>Pezizomycotina</taxon>
        <taxon>Leotiomycetes</taxon>
        <taxon>Helotiales</taxon>
        <taxon>Helotiaceae</taxon>
        <taxon>Glarea</taxon>
    </lineage>
</organism>
<evidence type="ECO:0000313" key="1">
    <source>
        <dbReference type="EMBL" id="EPE34242.1"/>
    </source>
</evidence>
<evidence type="ECO:0000313" key="2">
    <source>
        <dbReference type="Proteomes" id="UP000016922"/>
    </source>
</evidence>
<dbReference type="Proteomes" id="UP000016922">
    <property type="component" value="Unassembled WGS sequence"/>
</dbReference>
<reference evidence="1 2" key="1">
    <citation type="journal article" date="2013" name="BMC Genomics">
        <title>Genomics-driven discovery of the pneumocandin biosynthetic gene cluster in the fungus Glarea lozoyensis.</title>
        <authorList>
            <person name="Chen L."/>
            <person name="Yue Q."/>
            <person name="Zhang X."/>
            <person name="Xiang M."/>
            <person name="Wang C."/>
            <person name="Li S."/>
            <person name="Che Y."/>
            <person name="Ortiz-Lopez F.J."/>
            <person name="Bills G.F."/>
            <person name="Liu X."/>
            <person name="An Z."/>
        </authorList>
    </citation>
    <scope>NUCLEOTIDE SEQUENCE [LARGE SCALE GENOMIC DNA]</scope>
    <source>
        <strain evidence="2">ATCC 20868 / MF5171</strain>
    </source>
</reference>
<dbReference type="GeneID" id="19466308"/>
<dbReference type="Pfam" id="PF00023">
    <property type="entry name" value="Ank"/>
    <property type="match status" value="1"/>
</dbReference>
<name>S3D6X6_GLAL2</name>
<keyword evidence="2" id="KW-1185">Reference proteome</keyword>
<accession>S3D6X6</accession>
<dbReference type="InterPro" id="IPR002110">
    <property type="entry name" value="Ankyrin_rpt"/>
</dbReference>
<protein>
    <submittedName>
        <fullName evidence="1">Ankyrin repeat-containing protein</fullName>
    </submittedName>
</protein>
<dbReference type="SUPFAM" id="SSF48403">
    <property type="entry name" value="Ankyrin repeat"/>
    <property type="match status" value="1"/>
</dbReference>
<dbReference type="HOGENOM" id="CLU_1038476_0_0_1"/>
<proteinExistence type="predicted"/>
<sequence>MSQNRSDQGFAILVASIPYAGLAQSKIETIDDNLARLHGLLNGIKLDERQRAAVSRLLRKSYDSKNPEERKRIISAVKAKDDQELNQTVGDEFYHDMYEAARTHDVEVLSRFLDCGAELHEGVVKSVIFASEDIEDVDSTIKVMELFFAHGLKLRDIPDILIEGVDINWPAVFVEEEAGPRQLQDGVKRLGNRGTALHWAVKGHLLGGRQNRLIDRVPRVRWLLEHDADPEIEDAVGKRAIDYARSQDNQEMVELLLSYRTKDDGGEK</sequence>
<gene>
    <name evidence="1" type="ORF">GLAREA_07255</name>
</gene>
<dbReference type="InterPro" id="IPR036770">
    <property type="entry name" value="Ankyrin_rpt-contain_sf"/>
</dbReference>
<dbReference type="Gene3D" id="1.25.40.20">
    <property type="entry name" value="Ankyrin repeat-containing domain"/>
    <property type="match status" value="1"/>
</dbReference>
<dbReference type="EMBL" id="KE145357">
    <property type="protein sequence ID" value="EPE34242.1"/>
    <property type="molecule type" value="Genomic_DNA"/>
</dbReference>
<dbReference type="KEGG" id="glz:GLAREA_07255"/>
<dbReference type="AlphaFoldDB" id="S3D6X6"/>
<dbReference type="OrthoDB" id="194358at2759"/>